<dbReference type="Pfam" id="PF03345">
    <property type="entry name" value="OST48_N"/>
    <property type="match status" value="1"/>
</dbReference>
<keyword evidence="6 8" id="KW-1133">Transmembrane helix</keyword>
<dbReference type="InterPro" id="IPR055459">
    <property type="entry name" value="OST48_MD"/>
</dbReference>
<evidence type="ECO:0000256" key="4">
    <source>
        <dbReference type="ARBA" id="ARBA00022692"/>
    </source>
</evidence>
<evidence type="ECO:0000256" key="2">
    <source>
        <dbReference type="ARBA" id="ARBA00004922"/>
    </source>
</evidence>
<dbReference type="AlphaFoldDB" id="A0A9P4NU49"/>
<comment type="similarity">
    <text evidence="3 8">Belongs to the DDOST 48 kDa subunit family.</text>
</comment>
<evidence type="ECO:0000256" key="3">
    <source>
        <dbReference type="ARBA" id="ARBA00008743"/>
    </source>
</evidence>
<dbReference type="Pfam" id="PF23358">
    <property type="entry name" value="OST48_MD"/>
    <property type="match status" value="1"/>
</dbReference>
<keyword evidence="8" id="KW-0732">Signal</keyword>
<dbReference type="PANTHER" id="PTHR10830:SF0">
    <property type="entry name" value="DOLICHYL-DIPHOSPHOOLIGOSACCHARIDE--PROTEIN GLYCOSYLTRANSFERASE 48 KDA SUBUNIT"/>
    <property type="match status" value="1"/>
</dbReference>
<dbReference type="Proteomes" id="UP000800235">
    <property type="component" value="Unassembled WGS sequence"/>
</dbReference>
<dbReference type="OrthoDB" id="29105at2759"/>
<comment type="function">
    <text evidence="8">Subunit of the oligosaccharyl transferase (OST) complex that catalyzes the initial transfer of a defined glycan (Glc(3)Man(9)GlcNAc(2) in eukaryotes) from the lipid carrier dolichol-pyrophosphate to an asparagine residue within an Asn-X-Ser/Thr consensus motif in nascent polypeptide chains, the first step in protein N-glycosylation. N-glycosylation occurs cotranslationally and the complex associates with the Sec61 complex at the channel-forming translocon complex that mediates protein translocation across the endoplasmic reticulum (ER).</text>
</comment>
<evidence type="ECO:0000256" key="8">
    <source>
        <dbReference type="RuleBase" id="RU361142"/>
    </source>
</evidence>
<feature type="signal peptide" evidence="8">
    <location>
        <begin position="1"/>
        <end position="18"/>
    </location>
</feature>
<gene>
    <name evidence="11" type="ORF">EJ08DRAFT_610705</name>
</gene>
<dbReference type="InterPro" id="IPR005013">
    <property type="entry name" value="DDOST_48_kDa_subunit"/>
</dbReference>
<comment type="subunit">
    <text evidence="8">Component of the oligosaccharyltransferase (OST) complex.</text>
</comment>
<accession>A0A9P4NU49</accession>
<feature type="domain" description="OST48 N-terminal" evidence="9">
    <location>
        <begin position="25"/>
        <end position="271"/>
    </location>
</feature>
<feature type="transmembrane region" description="Helical" evidence="8">
    <location>
        <begin position="421"/>
        <end position="445"/>
    </location>
</feature>
<evidence type="ECO:0000259" key="10">
    <source>
        <dbReference type="Pfam" id="PF23358"/>
    </source>
</evidence>
<evidence type="ECO:0000256" key="1">
    <source>
        <dbReference type="ARBA" id="ARBA00004479"/>
    </source>
</evidence>
<dbReference type="InterPro" id="IPR055457">
    <property type="entry name" value="OST48_N"/>
</dbReference>
<comment type="subcellular location">
    <subcellularLocation>
        <location evidence="8">Endoplasmic reticulum membrane</location>
        <topology evidence="8">Single-pass type I membrane protein</topology>
    </subcellularLocation>
    <subcellularLocation>
        <location evidence="1">Membrane</location>
        <topology evidence="1">Single-pass type I membrane protein</topology>
    </subcellularLocation>
</comment>
<keyword evidence="7 8" id="KW-0472">Membrane</keyword>
<comment type="caution">
    <text evidence="11">The sequence shown here is derived from an EMBL/GenBank/DDBJ whole genome shotgun (WGS) entry which is preliminary data.</text>
</comment>
<feature type="chain" id="PRO_5040530554" description="Dolichyl-diphosphooligosaccharide--protein glycosyltransferase subunit WBP1" evidence="8">
    <location>
        <begin position="19"/>
        <end position="457"/>
    </location>
</feature>
<name>A0A9P4NU49_9PEZI</name>
<dbReference type="EMBL" id="MU007032">
    <property type="protein sequence ID" value="KAF2431324.1"/>
    <property type="molecule type" value="Genomic_DNA"/>
</dbReference>
<evidence type="ECO:0000259" key="9">
    <source>
        <dbReference type="Pfam" id="PF03345"/>
    </source>
</evidence>
<evidence type="ECO:0000313" key="12">
    <source>
        <dbReference type="Proteomes" id="UP000800235"/>
    </source>
</evidence>
<dbReference type="PANTHER" id="PTHR10830">
    <property type="entry name" value="DOLICHYL-DIPHOSPHOOLIGOSACCHARIDE--PROTEIN GLYCOSYLTRANSFERASE 48 KDA SUBUNIT"/>
    <property type="match status" value="1"/>
</dbReference>
<dbReference type="GO" id="GO:0018279">
    <property type="term" value="P:protein N-linked glycosylation via asparagine"/>
    <property type="evidence" value="ECO:0007669"/>
    <property type="project" value="UniProtKB-UniRule"/>
</dbReference>
<comment type="pathway">
    <text evidence="2 8">Protein modification; protein glycosylation.</text>
</comment>
<keyword evidence="5 8" id="KW-0256">Endoplasmic reticulum</keyword>
<proteinExistence type="inferred from homology"/>
<protein>
    <recommendedName>
        <fullName evidence="8">Dolichyl-diphosphooligosaccharide--protein glycosyltransferase subunit WBP1</fullName>
        <shortName evidence="8">Oligosaccharyl transferase subunit WBP1</shortName>
    </recommendedName>
</protein>
<evidence type="ECO:0000256" key="6">
    <source>
        <dbReference type="ARBA" id="ARBA00022989"/>
    </source>
</evidence>
<evidence type="ECO:0000313" key="11">
    <source>
        <dbReference type="EMBL" id="KAF2431324.1"/>
    </source>
</evidence>
<evidence type="ECO:0000256" key="7">
    <source>
        <dbReference type="ARBA" id="ARBA00023136"/>
    </source>
</evidence>
<keyword evidence="4 8" id="KW-0812">Transmembrane</keyword>
<dbReference type="GO" id="GO:0008250">
    <property type="term" value="C:oligosaccharyltransferase complex"/>
    <property type="evidence" value="ECO:0007669"/>
    <property type="project" value="TreeGrafter"/>
</dbReference>
<evidence type="ECO:0000256" key="5">
    <source>
        <dbReference type="ARBA" id="ARBA00022824"/>
    </source>
</evidence>
<keyword evidence="12" id="KW-1185">Reference proteome</keyword>
<sequence length="457" mass="51120">MRWLFSFLLLWLSTIVTALSSSGNRLLVVLEESSEKDKYSQFWGDLESRGFKIHFDSPKTAELSLFHLGNRAYDHVLLLPPKSKAYGPALTPALLLDFMKAKGNILVGLSGSSAVPSGLVSLLLELDIQLPADRNSIVVDHFNHDSSASEEHDILLVSPPKTLRSDVKSYFGSKSGTKIAVPRAVGQVLGASSPLLLPILRASGTSYSTNPKEETVDDLFASGEQISLVSAHQARNSARLTVLGSTELLQDAWFGEKYGNREFSKQVSAWTFKELGVLKVGRLQHHLNEPAEKGRFNETAYPGSQLNPTIYRIKNDVTYTIELSEYTYDHYTPLTVPTTDALQLEFSMLSPFHRLNLKPISQTANSTLFSTSFTLPDQHGIFNFRVNYKRPFLTVVDEKREVTVRHFAHDEWPRSWRISGAWVWIAGIWITVAGWVAFVAVWLWSEPAKKVGAKKLQ</sequence>
<feature type="domain" description="OST48 middle" evidence="10">
    <location>
        <begin position="306"/>
        <end position="445"/>
    </location>
</feature>
<organism evidence="11 12">
    <name type="scientific">Tothia fuscella</name>
    <dbReference type="NCBI Taxonomy" id="1048955"/>
    <lineage>
        <taxon>Eukaryota</taxon>
        <taxon>Fungi</taxon>
        <taxon>Dikarya</taxon>
        <taxon>Ascomycota</taxon>
        <taxon>Pezizomycotina</taxon>
        <taxon>Dothideomycetes</taxon>
        <taxon>Pleosporomycetidae</taxon>
        <taxon>Venturiales</taxon>
        <taxon>Cylindrosympodiaceae</taxon>
        <taxon>Tothia</taxon>
    </lineage>
</organism>
<reference evidence="11" key="1">
    <citation type="journal article" date="2020" name="Stud. Mycol.">
        <title>101 Dothideomycetes genomes: a test case for predicting lifestyles and emergence of pathogens.</title>
        <authorList>
            <person name="Haridas S."/>
            <person name="Albert R."/>
            <person name="Binder M."/>
            <person name="Bloem J."/>
            <person name="Labutti K."/>
            <person name="Salamov A."/>
            <person name="Andreopoulos B."/>
            <person name="Baker S."/>
            <person name="Barry K."/>
            <person name="Bills G."/>
            <person name="Bluhm B."/>
            <person name="Cannon C."/>
            <person name="Castanera R."/>
            <person name="Culley D."/>
            <person name="Daum C."/>
            <person name="Ezra D."/>
            <person name="Gonzalez J."/>
            <person name="Henrissat B."/>
            <person name="Kuo A."/>
            <person name="Liang C."/>
            <person name="Lipzen A."/>
            <person name="Lutzoni F."/>
            <person name="Magnuson J."/>
            <person name="Mondo S."/>
            <person name="Nolan M."/>
            <person name="Ohm R."/>
            <person name="Pangilinan J."/>
            <person name="Park H.-J."/>
            <person name="Ramirez L."/>
            <person name="Alfaro M."/>
            <person name="Sun H."/>
            <person name="Tritt A."/>
            <person name="Yoshinaga Y."/>
            <person name="Zwiers L.-H."/>
            <person name="Turgeon B."/>
            <person name="Goodwin S."/>
            <person name="Spatafora J."/>
            <person name="Crous P."/>
            <person name="Grigoriev I."/>
        </authorList>
    </citation>
    <scope>NUCLEOTIDE SEQUENCE</scope>
    <source>
        <strain evidence="11">CBS 130266</strain>
    </source>
</reference>